<comment type="caution">
    <text evidence="3">The sequence shown here is derived from an EMBL/GenBank/DDBJ whole genome shotgun (WGS) entry which is preliminary data.</text>
</comment>
<accession>A0A495BGH1</accession>
<dbReference type="GO" id="GO:0004792">
    <property type="term" value="F:thiosulfate-cyanide sulfurtransferase activity"/>
    <property type="evidence" value="ECO:0007669"/>
    <property type="project" value="InterPro"/>
</dbReference>
<dbReference type="EMBL" id="RBID01000013">
    <property type="protein sequence ID" value="RKQ60212.1"/>
    <property type="molecule type" value="Genomic_DNA"/>
</dbReference>
<protein>
    <submittedName>
        <fullName evidence="3">Phage shock protein E</fullName>
    </submittedName>
</protein>
<dbReference type="Gene3D" id="3.40.250.10">
    <property type="entry name" value="Rhodanese-like domain"/>
    <property type="match status" value="1"/>
</dbReference>
<dbReference type="SUPFAM" id="SSF52821">
    <property type="entry name" value="Rhodanese/Cell cycle control phosphatase"/>
    <property type="match status" value="1"/>
</dbReference>
<dbReference type="PANTHER" id="PTHR43031">
    <property type="entry name" value="FAD-DEPENDENT OXIDOREDUCTASE"/>
    <property type="match status" value="1"/>
</dbReference>
<evidence type="ECO:0000259" key="2">
    <source>
        <dbReference type="PROSITE" id="PS50206"/>
    </source>
</evidence>
<dbReference type="RefSeq" id="WP_120810317.1">
    <property type="nucleotide sequence ID" value="NZ_RBID01000013.1"/>
</dbReference>
<dbReference type="PROSITE" id="PS50206">
    <property type="entry name" value="RHODANESE_3"/>
    <property type="match status" value="1"/>
</dbReference>
<organism evidence="3 4">
    <name type="scientific">Vogesella indigofera</name>
    <name type="common">Pseudomonas indigofera</name>
    <dbReference type="NCBI Taxonomy" id="45465"/>
    <lineage>
        <taxon>Bacteria</taxon>
        <taxon>Pseudomonadati</taxon>
        <taxon>Pseudomonadota</taxon>
        <taxon>Betaproteobacteria</taxon>
        <taxon>Neisseriales</taxon>
        <taxon>Chromobacteriaceae</taxon>
        <taxon>Vogesella</taxon>
    </lineage>
</organism>
<dbReference type="InterPro" id="IPR001307">
    <property type="entry name" value="Thiosulphate_STrfase_CS"/>
</dbReference>
<evidence type="ECO:0000256" key="1">
    <source>
        <dbReference type="SAM" id="SignalP"/>
    </source>
</evidence>
<evidence type="ECO:0000313" key="3">
    <source>
        <dbReference type="EMBL" id="RKQ60212.1"/>
    </source>
</evidence>
<dbReference type="Pfam" id="PF00581">
    <property type="entry name" value="Rhodanese"/>
    <property type="match status" value="1"/>
</dbReference>
<reference evidence="3 4" key="1">
    <citation type="submission" date="2018-10" db="EMBL/GenBank/DDBJ databases">
        <title>Genomic Encyclopedia of Type Strains, Phase IV (KMG-IV): sequencing the most valuable type-strain genomes for metagenomic binning, comparative biology and taxonomic classification.</title>
        <authorList>
            <person name="Goeker M."/>
        </authorList>
    </citation>
    <scope>NUCLEOTIDE SEQUENCE [LARGE SCALE GENOMIC DNA]</scope>
    <source>
        <strain evidence="3 4">DSM 3303</strain>
    </source>
</reference>
<dbReference type="InterPro" id="IPR050229">
    <property type="entry name" value="GlpE_sulfurtransferase"/>
</dbReference>
<evidence type="ECO:0000313" key="4">
    <source>
        <dbReference type="Proteomes" id="UP000279384"/>
    </source>
</evidence>
<feature type="domain" description="Rhodanese" evidence="2">
    <location>
        <begin position="20"/>
        <end position="108"/>
    </location>
</feature>
<feature type="signal peptide" evidence="1">
    <location>
        <begin position="1"/>
        <end position="22"/>
    </location>
</feature>
<feature type="chain" id="PRO_5019798687" evidence="1">
    <location>
        <begin position="23"/>
        <end position="110"/>
    </location>
</feature>
<sequence length="110" mass="11990">MKLLVRSVLALACSLWLGSALADALLIDVRSPEEYAQRHLPGATLLPLDRIGSEIQQLVPDKDTPIQLYCRTGNRSAMALQQLQQLGYRQVRNLGGIDAAAATLQLTPQP</sequence>
<keyword evidence="1" id="KW-0732">Signal</keyword>
<dbReference type="InterPro" id="IPR001763">
    <property type="entry name" value="Rhodanese-like_dom"/>
</dbReference>
<dbReference type="PROSITE" id="PS00380">
    <property type="entry name" value="RHODANESE_1"/>
    <property type="match status" value="1"/>
</dbReference>
<dbReference type="AlphaFoldDB" id="A0A495BGH1"/>
<dbReference type="Proteomes" id="UP000279384">
    <property type="component" value="Unassembled WGS sequence"/>
</dbReference>
<dbReference type="InterPro" id="IPR036873">
    <property type="entry name" value="Rhodanese-like_dom_sf"/>
</dbReference>
<name>A0A495BGH1_VOGIN</name>
<dbReference type="CDD" id="cd00158">
    <property type="entry name" value="RHOD"/>
    <property type="match status" value="1"/>
</dbReference>
<dbReference type="PANTHER" id="PTHR43031:SF1">
    <property type="entry name" value="PYRIDINE NUCLEOTIDE-DISULPHIDE OXIDOREDUCTASE"/>
    <property type="match status" value="1"/>
</dbReference>
<gene>
    <name evidence="3" type="ORF">C8E02_1556</name>
</gene>
<proteinExistence type="predicted"/>
<dbReference type="SMART" id="SM00450">
    <property type="entry name" value="RHOD"/>
    <property type="match status" value="1"/>
</dbReference>